<dbReference type="InterPro" id="IPR036390">
    <property type="entry name" value="WH_DNA-bd_sf"/>
</dbReference>
<reference evidence="1" key="2">
    <citation type="submission" date="2021-04" db="EMBL/GenBank/DDBJ databases">
        <authorList>
            <person name="Gilroy R."/>
        </authorList>
    </citation>
    <scope>NUCLEOTIDE SEQUENCE</scope>
    <source>
        <strain evidence="1">ChiBcec2-3848</strain>
    </source>
</reference>
<dbReference type="SUPFAM" id="SSF46785">
    <property type="entry name" value="Winged helix' DNA-binding domain"/>
    <property type="match status" value="1"/>
</dbReference>
<dbReference type="Proteomes" id="UP000823886">
    <property type="component" value="Unassembled WGS sequence"/>
</dbReference>
<sequence>MRISTKCSIALHCLILISEYENKVKVTSELLAKSTGCNSAAVRSILNALQKAELISVVRGIGGAHLSKNPESITIWEVYHALEPDGLEHFIGFHPNPSAQCPVGRRIGSVLKKPYTQIGDAVRESMQEITLQQLLDDYRCMDEM</sequence>
<dbReference type="EMBL" id="DWVZ01000124">
    <property type="protein sequence ID" value="HJC63781.1"/>
    <property type="molecule type" value="Genomic_DNA"/>
</dbReference>
<dbReference type="PANTHER" id="PTHR33221">
    <property type="entry name" value="WINGED HELIX-TURN-HELIX TRANSCRIPTIONAL REGULATOR, RRF2 FAMILY"/>
    <property type="match status" value="1"/>
</dbReference>
<evidence type="ECO:0000313" key="1">
    <source>
        <dbReference type="EMBL" id="HJC63781.1"/>
    </source>
</evidence>
<organism evidence="1 2">
    <name type="scientific">Candidatus Blautia merdavium</name>
    <dbReference type="NCBI Taxonomy" id="2838494"/>
    <lineage>
        <taxon>Bacteria</taxon>
        <taxon>Bacillati</taxon>
        <taxon>Bacillota</taxon>
        <taxon>Clostridia</taxon>
        <taxon>Lachnospirales</taxon>
        <taxon>Lachnospiraceae</taxon>
        <taxon>Blautia</taxon>
    </lineage>
</organism>
<dbReference type="GO" id="GO:0005829">
    <property type="term" value="C:cytosol"/>
    <property type="evidence" value="ECO:0007669"/>
    <property type="project" value="TreeGrafter"/>
</dbReference>
<dbReference type="AlphaFoldDB" id="A0A9D2PNK8"/>
<protein>
    <submittedName>
        <fullName evidence="1">Rrf2 family transcriptional regulator</fullName>
    </submittedName>
</protein>
<proteinExistence type="predicted"/>
<dbReference type="InterPro" id="IPR000944">
    <property type="entry name" value="Tscrpt_reg_Rrf2"/>
</dbReference>
<dbReference type="InterPro" id="IPR036388">
    <property type="entry name" value="WH-like_DNA-bd_sf"/>
</dbReference>
<dbReference type="PANTHER" id="PTHR33221:SF15">
    <property type="entry name" value="HTH-TYPE TRANSCRIPTIONAL REGULATOR YWGB-RELATED"/>
    <property type="match status" value="1"/>
</dbReference>
<dbReference type="Gene3D" id="1.10.10.10">
    <property type="entry name" value="Winged helix-like DNA-binding domain superfamily/Winged helix DNA-binding domain"/>
    <property type="match status" value="1"/>
</dbReference>
<gene>
    <name evidence="1" type="ORF">H9753_09220</name>
</gene>
<reference evidence="1" key="1">
    <citation type="journal article" date="2021" name="PeerJ">
        <title>Extensive microbial diversity within the chicken gut microbiome revealed by metagenomics and culture.</title>
        <authorList>
            <person name="Gilroy R."/>
            <person name="Ravi A."/>
            <person name="Getino M."/>
            <person name="Pursley I."/>
            <person name="Horton D.L."/>
            <person name="Alikhan N.F."/>
            <person name="Baker D."/>
            <person name="Gharbi K."/>
            <person name="Hall N."/>
            <person name="Watson M."/>
            <person name="Adriaenssens E.M."/>
            <person name="Foster-Nyarko E."/>
            <person name="Jarju S."/>
            <person name="Secka A."/>
            <person name="Antonio M."/>
            <person name="Oren A."/>
            <person name="Chaudhuri R.R."/>
            <person name="La Ragione R."/>
            <person name="Hildebrand F."/>
            <person name="Pallen M.J."/>
        </authorList>
    </citation>
    <scope>NUCLEOTIDE SEQUENCE</scope>
    <source>
        <strain evidence="1">ChiBcec2-3848</strain>
    </source>
</reference>
<dbReference type="PROSITE" id="PS51197">
    <property type="entry name" value="HTH_RRF2_2"/>
    <property type="match status" value="1"/>
</dbReference>
<dbReference type="Pfam" id="PF02082">
    <property type="entry name" value="Rrf2"/>
    <property type="match status" value="1"/>
</dbReference>
<evidence type="ECO:0000313" key="2">
    <source>
        <dbReference type="Proteomes" id="UP000823886"/>
    </source>
</evidence>
<dbReference type="GO" id="GO:0003700">
    <property type="term" value="F:DNA-binding transcription factor activity"/>
    <property type="evidence" value="ECO:0007669"/>
    <property type="project" value="TreeGrafter"/>
</dbReference>
<name>A0A9D2PNK8_9FIRM</name>
<accession>A0A9D2PNK8</accession>
<comment type="caution">
    <text evidence="1">The sequence shown here is derived from an EMBL/GenBank/DDBJ whole genome shotgun (WGS) entry which is preliminary data.</text>
</comment>